<reference evidence="2" key="1">
    <citation type="submission" date="2020-10" db="EMBL/GenBank/DDBJ databases">
        <authorList>
            <person name="Gilroy R."/>
        </authorList>
    </citation>
    <scope>NUCLEOTIDE SEQUENCE</scope>
    <source>
        <strain evidence="2">CHK190-19873</strain>
    </source>
</reference>
<dbReference type="Gene3D" id="3.90.79.10">
    <property type="entry name" value="Nucleoside Triphosphate Pyrophosphohydrolase"/>
    <property type="match status" value="1"/>
</dbReference>
<dbReference type="GO" id="GO:0009240">
    <property type="term" value="P:isopentenyl diphosphate biosynthetic process"/>
    <property type="evidence" value="ECO:0007669"/>
    <property type="project" value="TreeGrafter"/>
</dbReference>
<evidence type="ECO:0000313" key="3">
    <source>
        <dbReference type="Proteomes" id="UP000823935"/>
    </source>
</evidence>
<comment type="caution">
    <text evidence="2">The sequence shown here is derived from an EMBL/GenBank/DDBJ whole genome shotgun (WGS) entry which is preliminary data.</text>
</comment>
<protein>
    <submittedName>
        <fullName evidence="2">NUDIX domain-containing protein</fullName>
    </submittedName>
</protein>
<dbReference type="InterPro" id="IPR015797">
    <property type="entry name" value="NUDIX_hydrolase-like_dom_sf"/>
</dbReference>
<dbReference type="GO" id="GO:0005737">
    <property type="term" value="C:cytoplasm"/>
    <property type="evidence" value="ECO:0007669"/>
    <property type="project" value="TreeGrafter"/>
</dbReference>
<gene>
    <name evidence="2" type="ORF">IAB44_06990</name>
</gene>
<dbReference type="Proteomes" id="UP000823935">
    <property type="component" value="Unassembled WGS sequence"/>
</dbReference>
<evidence type="ECO:0000259" key="1">
    <source>
        <dbReference type="PROSITE" id="PS51462"/>
    </source>
</evidence>
<feature type="domain" description="Nudix hydrolase" evidence="1">
    <location>
        <begin position="28"/>
        <end position="173"/>
    </location>
</feature>
<evidence type="ECO:0000313" key="2">
    <source>
        <dbReference type="EMBL" id="HIS31277.1"/>
    </source>
</evidence>
<dbReference type="PANTHER" id="PTHR10885">
    <property type="entry name" value="ISOPENTENYL-DIPHOSPHATE DELTA-ISOMERASE"/>
    <property type="match status" value="1"/>
</dbReference>
<accession>A0A9D1JJR9</accession>
<dbReference type="SUPFAM" id="SSF55811">
    <property type="entry name" value="Nudix"/>
    <property type="match status" value="1"/>
</dbReference>
<organism evidence="2 3">
    <name type="scientific">Candidatus Limivivens intestinipullorum</name>
    <dbReference type="NCBI Taxonomy" id="2840858"/>
    <lineage>
        <taxon>Bacteria</taxon>
        <taxon>Bacillati</taxon>
        <taxon>Bacillota</taxon>
        <taxon>Clostridia</taxon>
        <taxon>Lachnospirales</taxon>
        <taxon>Lachnospiraceae</taxon>
        <taxon>Lachnospiraceae incertae sedis</taxon>
        <taxon>Candidatus Limivivens</taxon>
    </lineage>
</organism>
<proteinExistence type="predicted"/>
<name>A0A9D1JJR9_9FIRM</name>
<dbReference type="PANTHER" id="PTHR10885:SF20">
    <property type="entry name" value="NUDIX HYDROLASE DOMAIN-CONTAINING PROTEIN"/>
    <property type="match status" value="1"/>
</dbReference>
<dbReference type="AlphaFoldDB" id="A0A9D1JJR9"/>
<dbReference type="CDD" id="cd04692">
    <property type="entry name" value="NUDIX_Hydrolase"/>
    <property type="match status" value="1"/>
</dbReference>
<sequence length="197" mass="22465">MEYLDIRNEDGSLTGRVKERSLAHRDGDLHGTAHVWLVRKNCVGRWEVLLQKRSADKDSFPGVYDVSSAGHLPAGEDFRKSAVRELKEELGISAGPEQLSFIGWEREEIHTEFYGRPWNNHELSAVYALYFDGEPDQMRLQESEVEAVLWTDYETCLEKLRDGSLPNCISVEEFQMLGGFLHGKRDKDQCHAHSGAE</sequence>
<dbReference type="EMBL" id="DVIQ01000033">
    <property type="protein sequence ID" value="HIS31277.1"/>
    <property type="molecule type" value="Genomic_DNA"/>
</dbReference>
<reference evidence="2" key="2">
    <citation type="journal article" date="2021" name="PeerJ">
        <title>Extensive microbial diversity within the chicken gut microbiome revealed by metagenomics and culture.</title>
        <authorList>
            <person name="Gilroy R."/>
            <person name="Ravi A."/>
            <person name="Getino M."/>
            <person name="Pursley I."/>
            <person name="Horton D.L."/>
            <person name="Alikhan N.F."/>
            <person name="Baker D."/>
            <person name="Gharbi K."/>
            <person name="Hall N."/>
            <person name="Watson M."/>
            <person name="Adriaenssens E.M."/>
            <person name="Foster-Nyarko E."/>
            <person name="Jarju S."/>
            <person name="Secka A."/>
            <person name="Antonio M."/>
            <person name="Oren A."/>
            <person name="Chaudhuri R.R."/>
            <person name="La Ragione R."/>
            <person name="Hildebrand F."/>
            <person name="Pallen M.J."/>
        </authorList>
    </citation>
    <scope>NUCLEOTIDE SEQUENCE</scope>
    <source>
        <strain evidence="2">CHK190-19873</strain>
    </source>
</reference>
<dbReference type="InterPro" id="IPR000086">
    <property type="entry name" value="NUDIX_hydrolase_dom"/>
</dbReference>
<dbReference type="GO" id="GO:0004452">
    <property type="term" value="F:isopentenyl-diphosphate delta-isomerase activity"/>
    <property type="evidence" value="ECO:0007669"/>
    <property type="project" value="TreeGrafter"/>
</dbReference>
<dbReference type="PROSITE" id="PS51462">
    <property type="entry name" value="NUDIX"/>
    <property type="match status" value="1"/>
</dbReference>
<dbReference type="Pfam" id="PF00293">
    <property type="entry name" value="NUDIX"/>
    <property type="match status" value="1"/>
</dbReference>